<dbReference type="Pfam" id="PF00023">
    <property type="entry name" value="Ank"/>
    <property type="match status" value="4"/>
</dbReference>
<dbReference type="Pfam" id="PF11929">
    <property type="entry name" value="DUF3447"/>
    <property type="match status" value="1"/>
</dbReference>
<dbReference type="OrthoDB" id="6718656at2759"/>
<dbReference type="eggNOG" id="KOG4177">
    <property type="taxonomic scope" value="Eukaryota"/>
</dbReference>
<keyword evidence="4" id="KW-1185">Reference proteome</keyword>
<dbReference type="AlphaFoldDB" id="A2E6U0"/>
<dbReference type="Proteomes" id="UP000001542">
    <property type="component" value="Unassembled WGS sequence"/>
</dbReference>
<name>A2E6U0_TRIV3</name>
<dbReference type="SMART" id="SM00248">
    <property type="entry name" value="ANK"/>
    <property type="match status" value="11"/>
</dbReference>
<feature type="repeat" description="ANK" evidence="1">
    <location>
        <begin position="347"/>
        <end position="379"/>
    </location>
</feature>
<dbReference type="VEuPathDB" id="TrichDB:TVAG_081480"/>
<reference evidence="3" key="1">
    <citation type="submission" date="2006-10" db="EMBL/GenBank/DDBJ databases">
        <authorList>
            <person name="Amadeo P."/>
            <person name="Zhao Q."/>
            <person name="Wortman J."/>
            <person name="Fraser-Liggett C."/>
            <person name="Carlton J."/>
        </authorList>
    </citation>
    <scope>NUCLEOTIDE SEQUENCE</scope>
    <source>
        <strain evidence="3">G3</strain>
    </source>
</reference>
<organism evidence="3 4">
    <name type="scientific">Trichomonas vaginalis (strain ATCC PRA-98 / G3)</name>
    <dbReference type="NCBI Taxonomy" id="412133"/>
    <lineage>
        <taxon>Eukaryota</taxon>
        <taxon>Metamonada</taxon>
        <taxon>Parabasalia</taxon>
        <taxon>Trichomonadida</taxon>
        <taxon>Trichomonadidae</taxon>
        <taxon>Trichomonas</taxon>
    </lineage>
</organism>
<feature type="repeat" description="ANK" evidence="1">
    <location>
        <begin position="512"/>
        <end position="544"/>
    </location>
</feature>
<feature type="repeat" description="ANK" evidence="1">
    <location>
        <begin position="446"/>
        <end position="478"/>
    </location>
</feature>
<dbReference type="InterPro" id="IPR020683">
    <property type="entry name" value="DUF3447"/>
</dbReference>
<dbReference type="InterPro" id="IPR036770">
    <property type="entry name" value="Ankyrin_rpt-contain_sf"/>
</dbReference>
<feature type="domain" description="DUF3447" evidence="2">
    <location>
        <begin position="233"/>
        <end position="307"/>
    </location>
</feature>
<evidence type="ECO:0000313" key="4">
    <source>
        <dbReference type="Proteomes" id="UP000001542"/>
    </source>
</evidence>
<dbReference type="PROSITE" id="PS50297">
    <property type="entry name" value="ANK_REP_REGION"/>
    <property type="match status" value="9"/>
</dbReference>
<dbReference type="VEuPathDB" id="TrichDB:TVAGG3_0954460"/>
<proteinExistence type="predicted"/>
<dbReference type="STRING" id="5722.A2E6U0"/>
<dbReference type="PROSITE" id="PS50088">
    <property type="entry name" value="ANK_REPEAT"/>
    <property type="match status" value="9"/>
</dbReference>
<feature type="repeat" description="ANK" evidence="1">
    <location>
        <begin position="608"/>
        <end position="635"/>
    </location>
</feature>
<feature type="repeat" description="ANK" evidence="1">
    <location>
        <begin position="479"/>
        <end position="511"/>
    </location>
</feature>
<feature type="repeat" description="ANK" evidence="1">
    <location>
        <begin position="380"/>
        <end position="412"/>
    </location>
</feature>
<dbReference type="VEuPathDB" id="TrichDB:TVAGG3_0533810"/>
<dbReference type="Pfam" id="PF12796">
    <property type="entry name" value="Ank_2"/>
    <property type="match status" value="2"/>
</dbReference>
<dbReference type="InterPro" id="IPR002110">
    <property type="entry name" value="Ankyrin_rpt"/>
</dbReference>
<protein>
    <recommendedName>
        <fullName evidence="2">DUF3447 domain-containing protein</fullName>
    </recommendedName>
</protein>
<feature type="repeat" description="ANK" evidence="1">
    <location>
        <begin position="413"/>
        <end position="445"/>
    </location>
</feature>
<feature type="repeat" description="ANK" evidence="1">
    <location>
        <begin position="545"/>
        <end position="577"/>
    </location>
</feature>
<reference evidence="3" key="2">
    <citation type="journal article" date="2007" name="Science">
        <title>Draft genome sequence of the sexually transmitted pathogen Trichomonas vaginalis.</title>
        <authorList>
            <person name="Carlton J.M."/>
            <person name="Hirt R.P."/>
            <person name="Silva J.C."/>
            <person name="Delcher A.L."/>
            <person name="Schatz M."/>
            <person name="Zhao Q."/>
            <person name="Wortman J.R."/>
            <person name="Bidwell S.L."/>
            <person name="Alsmark U.C.M."/>
            <person name="Besteiro S."/>
            <person name="Sicheritz-Ponten T."/>
            <person name="Noel C.J."/>
            <person name="Dacks J.B."/>
            <person name="Foster P.G."/>
            <person name="Simillion C."/>
            <person name="Van de Peer Y."/>
            <person name="Miranda-Saavedra D."/>
            <person name="Barton G.J."/>
            <person name="Westrop G.D."/>
            <person name="Mueller S."/>
            <person name="Dessi D."/>
            <person name="Fiori P.L."/>
            <person name="Ren Q."/>
            <person name="Paulsen I."/>
            <person name="Zhang H."/>
            <person name="Bastida-Corcuera F.D."/>
            <person name="Simoes-Barbosa A."/>
            <person name="Brown M.T."/>
            <person name="Hayes R.D."/>
            <person name="Mukherjee M."/>
            <person name="Okumura C.Y."/>
            <person name="Schneider R."/>
            <person name="Smith A.J."/>
            <person name="Vanacova S."/>
            <person name="Villalvazo M."/>
            <person name="Haas B.J."/>
            <person name="Pertea M."/>
            <person name="Feldblyum T.V."/>
            <person name="Utterback T.R."/>
            <person name="Shu C.L."/>
            <person name="Osoegawa K."/>
            <person name="de Jong P.J."/>
            <person name="Hrdy I."/>
            <person name="Horvathova L."/>
            <person name="Zubacova Z."/>
            <person name="Dolezal P."/>
            <person name="Malik S.B."/>
            <person name="Logsdon J.M. Jr."/>
            <person name="Henze K."/>
            <person name="Gupta A."/>
            <person name="Wang C.C."/>
            <person name="Dunne R.L."/>
            <person name="Upcroft J.A."/>
            <person name="Upcroft P."/>
            <person name="White O."/>
            <person name="Salzberg S.L."/>
            <person name="Tang P."/>
            <person name="Chiu C.-H."/>
            <person name="Lee Y.-S."/>
            <person name="Embley T.M."/>
            <person name="Coombs G.H."/>
            <person name="Mottram J.C."/>
            <person name="Tachezy J."/>
            <person name="Fraser-Liggett C.M."/>
            <person name="Johnson P.J."/>
        </authorList>
    </citation>
    <scope>NUCLEOTIDE SEQUENCE [LARGE SCALE GENOMIC DNA]</scope>
    <source>
        <strain evidence="3">G3</strain>
    </source>
</reference>
<dbReference type="SMR" id="A2E6U0"/>
<dbReference type="PRINTS" id="PR01415">
    <property type="entry name" value="ANKYRIN"/>
</dbReference>
<accession>A2E6U0</accession>
<evidence type="ECO:0000313" key="3">
    <source>
        <dbReference type="EMBL" id="EAY11576.1"/>
    </source>
</evidence>
<dbReference type="PANTHER" id="PTHR24182">
    <property type="entry name" value="ANKYRIN REPEAT AND SOCS BOX CONTAINING 4"/>
    <property type="match status" value="1"/>
</dbReference>
<dbReference type="PANTHER" id="PTHR24182:SF13">
    <property type="entry name" value="LD18443P"/>
    <property type="match status" value="1"/>
</dbReference>
<gene>
    <name evidence="3" type="ORF">TVAG_081480</name>
</gene>
<dbReference type="Gene3D" id="1.25.40.20">
    <property type="entry name" value="Ankyrin repeat-containing domain"/>
    <property type="match status" value="2"/>
</dbReference>
<keyword evidence="1" id="KW-0040">ANK repeat</keyword>
<evidence type="ECO:0000259" key="2">
    <source>
        <dbReference type="Pfam" id="PF11929"/>
    </source>
</evidence>
<sequence>MVLMDIGRKLWQLGSSFIRLILHTYTWFKRNAGYEVLERKYNYAEFMEENINYVNAFDKLYKINSWNVEEIDGIFHDIKSNLIDTNRYTPSQILDIIAETSKYRNRFIKSYWVLFKKFFDEYRPTQLSLTSPIWYYFIYQEYGIVFSESHKKNFKEYEEKGYTLDIHGEFTIFKAIMEHDKKSFIALTQEENFDINCRLTSIFYPDSEKGFTLLELCCYHGSVDCFKFLRTEFKFAITPKCLQFSFLGGNPDIMSECLKYIKPGQECMKYAIISHNIDFVSFLINEFGLELDLQSCCVFNNLTCYLIFFDIKHDIDKCFIYSPSFKIFSVFRFFDSLKRDINAKELNSKTALYFAAQFDSHDIAKLLLSQHADFEVKDNEGKTPLHYASKNNCKTTLELLISYGACINEKDYNEKTPLHYAVIENRKDTSDTLIFYSANVNIGDKEGMTVLHYAVQHDDRETADILLKHSANINAVTSSKMTPLLLAAKNNSNEMVKLLISHRADVNSQNSDNDSALHIAAQNENIDLLKLLISNGADINAINKSEKTVLHIAANKNNNDMAAYLVSKNINLDQRDELGYTALHIASSNNNIALVDLLVSHGIKLKLYGKTALHYAAIYGHLENAKYLISKGVNIGCPKVRLAQRSI</sequence>
<feature type="repeat" description="ANK" evidence="1">
    <location>
        <begin position="578"/>
        <end position="610"/>
    </location>
</feature>
<dbReference type="EMBL" id="DS113316">
    <property type="protein sequence ID" value="EAY11576.1"/>
    <property type="molecule type" value="Genomic_DNA"/>
</dbReference>
<dbReference type="SUPFAM" id="SSF48403">
    <property type="entry name" value="Ankyrin repeat"/>
    <property type="match status" value="1"/>
</dbReference>
<evidence type="ECO:0000256" key="1">
    <source>
        <dbReference type="PROSITE-ProRule" id="PRU00023"/>
    </source>
</evidence>
<dbReference type="InParanoid" id="A2E6U0"/>